<gene>
    <name evidence="1" type="ORF">KIPB_012756</name>
</gene>
<feature type="non-terminal residue" evidence="1">
    <location>
        <position position="1"/>
    </location>
</feature>
<proteinExistence type="predicted"/>
<organism evidence="1 2">
    <name type="scientific">Kipferlia bialata</name>
    <dbReference type="NCBI Taxonomy" id="797122"/>
    <lineage>
        <taxon>Eukaryota</taxon>
        <taxon>Metamonada</taxon>
        <taxon>Carpediemonas-like organisms</taxon>
        <taxon>Kipferlia</taxon>
    </lineage>
</organism>
<dbReference type="AlphaFoldDB" id="A0A9K3D8C7"/>
<dbReference type="EMBL" id="BDIP01005759">
    <property type="protein sequence ID" value="GIQ90097.1"/>
    <property type="molecule type" value="Genomic_DNA"/>
</dbReference>
<sequence length="105" mass="10931">YHHDTMCLVQVAHPMAPDVPVAAPISTECNYTTLLEIIEATPFTGFELTPLLSLDQASGDMLVVQDGPSDLSACLGLPDGAGVSVPVTAMSGRVSLSLSTDSEDQ</sequence>
<name>A0A9K3D8C7_9EUKA</name>
<reference evidence="1 2" key="1">
    <citation type="journal article" date="2018" name="PLoS ONE">
        <title>The draft genome of Kipferlia bialata reveals reductive genome evolution in fornicate parasites.</title>
        <authorList>
            <person name="Tanifuji G."/>
            <person name="Takabayashi S."/>
            <person name="Kume K."/>
            <person name="Takagi M."/>
            <person name="Nakayama T."/>
            <person name="Kamikawa R."/>
            <person name="Inagaki Y."/>
            <person name="Hashimoto T."/>
        </authorList>
    </citation>
    <scope>NUCLEOTIDE SEQUENCE [LARGE SCALE GENOMIC DNA]</scope>
    <source>
        <strain evidence="1">NY0173</strain>
    </source>
</reference>
<protein>
    <submittedName>
        <fullName evidence="1">Uncharacterized protein</fullName>
    </submittedName>
</protein>
<evidence type="ECO:0000313" key="2">
    <source>
        <dbReference type="Proteomes" id="UP000265618"/>
    </source>
</evidence>
<evidence type="ECO:0000313" key="1">
    <source>
        <dbReference type="EMBL" id="GIQ90097.1"/>
    </source>
</evidence>
<comment type="caution">
    <text evidence="1">The sequence shown here is derived from an EMBL/GenBank/DDBJ whole genome shotgun (WGS) entry which is preliminary data.</text>
</comment>
<keyword evidence="2" id="KW-1185">Reference proteome</keyword>
<dbReference type="Proteomes" id="UP000265618">
    <property type="component" value="Unassembled WGS sequence"/>
</dbReference>
<accession>A0A9K3D8C7</accession>